<comment type="caution">
    <text evidence="1">The sequence shown here is derived from an EMBL/GenBank/DDBJ whole genome shotgun (WGS) entry which is preliminary data.</text>
</comment>
<dbReference type="EMBL" id="VIWY01000005">
    <property type="protein sequence ID" value="TWG12800.1"/>
    <property type="molecule type" value="Genomic_DNA"/>
</dbReference>
<protein>
    <submittedName>
        <fullName evidence="1">Uncharacterized protein</fullName>
    </submittedName>
</protein>
<keyword evidence="2" id="KW-1185">Reference proteome</keyword>
<sequence length="65" mass="6849">MPQDQVVAGFGDDLADGARHAGGTVATTSRASYNWLWPPTGISVGVVIRSRSSSVSGVSRMCLRR</sequence>
<evidence type="ECO:0000313" key="2">
    <source>
        <dbReference type="Proteomes" id="UP000320239"/>
    </source>
</evidence>
<dbReference type="Proteomes" id="UP000320239">
    <property type="component" value="Unassembled WGS sequence"/>
</dbReference>
<reference evidence="1 2" key="1">
    <citation type="submission" date="2019-06" db="EMBL/GenBank/DDBJ databases">
        <title>Sequencing the genomes of 1000 actinobacteria strains.</title>
        <authorList>
            <person name="Klenk H.-P."/>
        </authorList>
    </citation>
    <scope>NUCLEOTIDE SEQUENCE [LARGE SCALE GENOMIC DNA]</scope>
    <source>
        <strain evidence="1 2">DSM 43866</strain>
    </source>
</reference>
<evidence type="ECO:0000313" key="1">
    <source>
        <dbReference type="EMBL" id="TWG12800.1"/>
    </source>
</evidence>
<name>A0A561VMH8_ACTTI</name>
<dbReference type="AlphaFoldDB" id="A0A561VMH8"/>
<organism evidence="1 2">
    <name type="scientific">Actinoplanes teichomyceticus</name>
    <dbReference type="NCBI Taxonomy" id="1867"/>
    <lineage>
        <taxon>Bacteria</taxon>
        <taxon>Bacillati</taxon>
        <taxon>Actinomycetota</taxon>
        <taxon>Actinomycetes</taxon>
        <taxon>Micromonosporales</taxon>
        <taxon>Micromonosporaceae</taxon>
        <taxon>Actinoplanes</taxon>
    </lineage>
</organism>
<gene>
    <name evidence="1" type="ORF">FHX34_105668</name>
</gene>
<proteinExistence type="predicted"/>
<accession>A0A561VMH8</accession>